<accession>A0A6L9EG39</accession>
<name>A0A6L9EG39_9FLAO</name>
<protein>
    <recommendedName>
        <fullName evidence="3">DUF4440 domain-containing protein</fullName>
    </recommendedName>
</protein>
<proteinExistence type="predicted"/>
<dbReference type="Gene3D" id="3.10.450.50">
    <property type="match status" value="1"/>
</dbReference>
<dbReference type="RefSeq" id="WP_161436735.1">
    <property type="nucleotide sequence ID" value="NZ_WXYO01000007.1"/>
</dbReference>
<evidence type="ECO:0000313" key="2">
    <source>
        <dbReference type="Proteomes" id="UP000475249"/>
    </source>
</evidence>
<dbReference type="AlphaFoldDB" id="A0A6L9EG39"/>
<gene>
    <name evidence="1" type="ORF">GTQ38_16960</name>
</gene>
<dbReference type="InterPro" id="IPR032710">
    <property type="entry name" value="NTF2-like_dom_sf"/>
</dbReference>
<keyword evidence="2" id="KW-1185">Reference proteome</keyword>
<comment type="caution">
    <text evidence="1">The sequence shown here is derived from an EMBL/GenBank/DDBJ whole genome shotgun (WGS) entry which is preliminary data.</text>
</comment>
<organism evidence="1 2">
    <name type="scientific">Poritiphilus flavus</name>
    <dbReference type="NCBI Taxonomy" id="2697053"/>
    <lineage>
        <taxon>Bacteria</taxon>
        <taxon>Pseudomonadati</taxon>
        <taxon>Bacteroidota</taxon>
        <taxon>Flavobacteriia</taxon>
        <taxon>Flavobacteriales</taxon>
        <taxon>Flavobacteriaceae</taxon>
        <taxon>Poritiphilus</taxon>
    </lineage>
</organism>
<evidence type="ECO:0008006" key="3">
    <source>
        <dbReference type="Google" id="ProtNLM"/>
    </source>
</evidence>
<dbReference type="EMBL" id="WXYO01000007">
    <property type="protein sequence ID" value="NAS13707.1"/>
    <property type="molecule type" value="Genomic_DNA"/>
</dbReference>
<evidence type="ECO:0000313" key="1">
    <source>
        <dbReference type="EMBL" id="NAS13707.1"/>
    </source>
</evidence>
<reference evidence="1 2" key="1">
    <citation type="submission" date="2020-01" db="EMBL/GenBank/DDBJ databases">
        <title>Bacteria diversity of Porities sp.</title>
        <authorList>
            <person name="Wang G."/>
        </authorList>
    </citation>
    <scope>NUCLEOTIDE SEQUENCE [LARGE SCALE GENOMIC DNA]</scope>
    <source>
        <strain evidence="1 2">R33</strain>
    </source>
</reference>
<sequence length="152" mass="17941">MAVLIWSCNSPKSEEAIDSNHLEIKQMHTDYVNGWLEMDEEKVMGLLEENARIQPNRLKPIEGKSNIRMFWFPKDSSKTIINEYKTELISLEVMDTLAVSSHTSLLDWTYQKDTISFGMLQKGINTTVYRKQTDKTWKIWRSMWTDIYAERK</sequence>
<dbReference type="SUPFAM" id="SSF54427">
    <property type="entry name" value="NTF2-like"/>
    <property type="match status" value="1"/>
</dbReference>
<dbReference type="Proteomes" id="UP000475249">
    <property type="component" value="Unassembled WGS sequence"/>
</dbReference>